<keyword evidence="6" id="KW-1185">Reference proteome</keyword>
<dbReference type="EMBL" id="JBJJXI010000107">
    <property type="protein sequence ID" value="KAL3392025.1"/>
    <property type="molecule type" value="Genomic_DNA"/>
</dbReference>
<keyword evidence="2" id="KW-0547">Nucleotide-binding</keyword>
<reference evidence="5 6" key="1">
    <citation type="journal article" date="2024" name="bioRxiv">
        <title>A reference genome for Trichogramma kaykai: A tiny desert-dwelling parasitoid wasp with competing sex-ratio distorters.</title>
        <authorList>
            <person name="Culotta J."/>
            <person name="Lindsey A.R."/>
        </authorList>
    </citation>
    <scope>NUCLEOTIDE SEQUENCE [LARGE SCALE GENOMIC DNA]</scope>
    <source>
        <strain evidence="5 6">KSX58</strain>
    </source>
</reference>
<keyword evidence="1" id="KW-0378">Hydrolase</keyword>
<keyword evidence="2" id="KW-0067">ATP-binding</keyword>
<organism evidence="5 6">
    <name type="scientific">Trichogramma kaykai</name>
    <dbReference type="NCBI Taxonomy" id="54128"/>
    <lineage>
        <taxon>Eukaryota</taxon>
        <taxon>Metazoa</taxon>
        <taxon>Ecdysozoa</taxon>
        <taxon>Arthropoda</taxon>
        <taxon>Hexapoda</taxon>
        <taxon>Insecta</taxon>
        <taxon>Pterygota</taxon>
        <taxon>Neoptera</taxon>
        <taxon>Endopterygota</taxon>
        <taxon>Hymenoptera</taxon>
        <taxon>Apocrita</taxon>
        <taxon>Proctotrupomorpha</taxon>
        <taxon>Chalcidoidea</taxon>
        <taxon>Trichogrammatidae</taxon>
        <taxon>Trichogramma</taxon>
    </lineage>
</organism>
<feature type="region of interest" description="Disordered" evidence="3">
    <location>
        <begin position="249"/>
        <end position="292"/>
    </location>
</feature>
<feature type="domain" description="ATP-dependent rRNA helicase SPB4-like C-terminal extension" evidence="4">
    <location>
        <begin position="135"/>
        <end position="198"/>
    </location>
</feature>
<dbReference type="AlphaFoldDB" id="A0ABD2WH27"/>
<dbReference type="InterPro" id="IPR025313">
    <property type="entry name" value="SPB4-like_CTE"/>
</dbReference>
<name>A0ABD2WH27_9HYME</name>
<keyword evidence="2" id="KW-0347">Helicase</keyword>
<dbReference type="Proteomes" id="UP001627154">
    <property type="component" value="Unassembled WGS sequence"/>
</dbReference>
<protein>
    <recommendedName>
        <fullName evidence="4">ATP-dependent rRNA helicase SPB4-like C-terminal extension domain-containing protein</fullName>
    </recommendedName>
</protein>
<comment type="caution">
    <text evidence="5">The sequence shown here is derived from an EMBL/GenBank/DDBJ whole genome shotgun (WGS) entry which is preliminary data.</text>
</comment>
<dbReference type="GO" id="GO:0016787">
    <property type="term" value="F:hydrolase activity"/>
    <property type="evidence" value="ECO:0007669"/>
    <property type="project" value="UniProtKB-KW"/>
</dbReference>
<gene>
    <name evidence="5" type="ORF">TKK_013351</name>
</gene>
<feature type="compositionally biased region" description="Basic residues" evidence="3">
    <location>
        <begin position="270"/>
        <end position="292"/>
    </location>
</feature>
<sequence>MIVCCEAKTAEYFQEIMVQLLDTNMMVVHEKQQHEAVMANLEKFRTQKSVVMFTSNKFANNRVAKKKLLEIDCTIIQYDPPCNLEDFLELMDEYHSKKNTFILFLRPEEKGFLQKLKETEINIEEISYNGSQVADITPQINKLVSTNYALHMSATEGYRGYMRSYNTHSLKEIFDIDSLSFDEVAASFGFSKIPAVDISEITKKISPSLETFEHLHDHSKPDNFEYEKEIAKKKLAELLASDAKNPQYIFKNVSKKNRRPTQRSQCLLKGPKKVQMKPSKKSKKSKKSHKRR</sequence>
<evidence type="ECO:0000256" key="1">
    <source>
        <dbReference type="ARBA" id="ARBA00022801"/>
    </source>
</evidence>
<dbReference type="Pfam" id="PF13959">
    <property type="entry name" value="CTE_SPB4"/>
    <property type="match status" value="1"/>
</dbReference>
<dbReference type="GO" id="GO:0004386">
    <property type="term" value="F:helicase activity"/>
    <property type="evidence" value="ECO:0007669"/>
    <property type="project" value="UniProtKB-KW"/>
</dbReference>
<dbReference type="SMART" id="SM01178">
    <property type="entry name" value="DUF4217"/>
    <property type="match status" value="1"/>
</dbReference>
<accession>A0ABD2WH27</accession>
<evidence type="ECO:0000313" key="5">
    <source>
        <dbReference type="EMBL" id="KAL3392025.1"/>
    </source>
</evidence>
<evidence type="ECO:0000256" key="3">
    <source>
        <dbReference type="SAM" id="MobiDB-lite"/>
    </source>
</evidence>
<proteinExistence type="predicted"/>
<dbReference type="Gene3D" id="3.40.50.300">
    <property type="entry name" value="P-loop containing nucleotide triphosphate hydrolases"/>
    <property type="match status" value="1"/>
</dbReference>
<evidence type="ECO:0000256" key="2">
    <source>
        <dbReference type="ARBA" id="ARBA00022806"/>
    </source>
</evidence>
<evidence type="ECO:0000259" key="4">
    <source>
        <dbReference type="SMART" id="SM01178"/>
    </source>
</evidence>
<evidence type="ECO:0000313" key="6">
    <source>
        <dbReference type="Proteomes" id="UP001627154"/>
    </source>
</evidence>
<dbReference type="InterPro" id="IPR027417">
    <property type="entry name" value="P-loop_NTPase"/>
</dbReference>